<protein>
    <submittedName>
        <fullName evidence="1">Uncharacterized protein</fullName>
    </submittedName>
</protein>
<organism evidence="1 2">
    <name type="scientific">Dendrolimus kikuchii</name>
    <dbReference type="NCBI Taxonomy" id="765133"/>
    <lineage>
        <taxon>Eukaryota</taxon>
        <taxon>Metazoa</taxon>
        <taxon>Ecdysozoa</taxon>
        <taxon>Arthropoda</taxon>
        <taxon>Hexapoda</taxon>
        <taxon>Insecta</taxon>
        <taxon>Pterygota</taxon>
        <taxon>Neoptera</taxon>
        <taxon>Endopterygota</taxon>
        <taxon>Lepidoptera</taxon>
        <taxon>Glossata</taxon>
        <taxon>Ditrysia</taxon>
        <taxon>Bombycoidea</taxon>
        <taxon>Lasiocampidae</taxon>
        <taxon>Dendrolimus</taxon>
    </lineage>
</organism>
<comment type="caution">
    <text evidence="1">The sequence shown here is derived from an EMBL/GenBank/DDBJ whole genome shotgun (WGS) entry which is preliminary data.</text>
</comment>
<gene>
    <name evidence="1" type="ORF">K1T71_002908</name>
</gene>
<sequence length="67" mass="7495">MDSSRLYELNDTSHAGIGQEEQDLQVSSTSPRLPGPTLGAPDFCSRRFSIWTPQFLDRIQGSPRQES</sequence>
<evidence type="ECO:0000313" key="2">
    <source>
        <dbReference type="Proteomes" id="UP000824533"/>
    </source>
</evidence>
<proteinExistence type="predicted"/>
<dbReference type="Proteomes" id="UP000824533">
    <property type="component" value="Linkage Group LG05"/>
</dbReference>
<accession>A0ACC1DB43</accession>
<dbReference type="EMBL" id="CM034391">
    <property type="protein sequence ID" value="KAJ0180823.1"/>
    <property type="molecule type" value="Genomic_DNA"/>
</dbReference>
<reference evidence="1 2" key="1">
    <citation type="journal article" date="2021" name="Front. Genet.">
        <title>Chromosome-Level Genome Assembly Reveals Significant Gene Expansion in the Toll and IMD Signaling Pathways of Dendrolimus kikuchii.</title>
        <authorList>
            <person name="Zhou J."/>
            <person name="Wu P."/>
            <person name="Xiong Z."/>
            <person name="Liu N."/>
            <person name="Zhao N."/>
            <person name="Ji M."/>
            <person name="Qiu Y."/>
            <person name="Yang B."/>
        </authorList>
    </citation>
    <scope>NUCLEOTIDE SEQUENCE [LARGE SCALE GENOMIC DNA]</scope>
    <source>
        <strain evidence="1">Ann1</strain>
    </source>
</reference>
<evidence type="ECO:0000313" key="1">
    <source>
        <dbReference type="EMBL" id="KAJ0180823.1"/>
    </source>
</evidence>
<keyword evidence="2" id="KW-1185">Reference proteome</keyword>
<name>A0ACC1DB43_9NEOP</name>